<dbReference type="GO" id="GO:0005975">
    <property type="term" value="P:carbohydrate metabolic process"/>
    <property type="evidence" value="ECO:0007669"/>
    <property type="project" value="InterPro"/>
</dbReference>
<evidence type="ECO:0000256" key="3">
    <source>
        <dbReference type="ARBA" id="ARBA00012560"/>
    </source>
</evidence>
<gene>
    <name evidence="10" type="ORF">AV903_21615</name>
</gene>
<evidence type="ECO:0000256" key="4">
    <source>
        <dbReference type="ARBA" id="ARBA00020295"/>
    </source>
</evidence>
<dbReference type="GO" id="GO:0004134">
    <property type="term" value="F:4-alpha-glucanotransferase activity"/>
    <property type="evidence" value="ECO:0007669"/>
    <property type="project" value="UniProtKB-EC"/>
</dbReference>
<comment type="catalytic activity">
    <reaction evidence="1">
        <text>Transfers a segment of a (1-&gt;4)-alpha-D-glucan to a new position in an acceptor, which may be glucose or a (1-&gt;4)-alpha-D-glucan.</text>
        <dbReference type="EC" id="2.4.1.25"/>
    </reaction>
</comment>
<protein>
    <recommendedName>
        <fullName evidence="4">4-alpha-glucanotransferase</fullName>
        <ecNumber evidence="3">2.4.1.25</ecNumber>
    </recommendedName>
    <alternativeName>
        <fullName evidence="8">Amylomaltase</fullName>
    </alternativeName>
    <alternativeName>
        <fullName evidence="9">Disproportionating enzyme</fullName>
    </alternativeName>
</protein>
<organism evidence="10 11">
    <name type="scientific">Erwinia tracheiphila</name>
    <dbReference type="NCBI Taxonomy" id="65700"/>
    <lineage>
        <taxon>Bacteria</taxon>
        <taxon>Pseudomonadati</taxon>
        <taxon>Pseudomonadota</taxon>
        <taxon>Gammaproteobacteria</taxon>
        <taxon>Enterobacterales</taxon>
        <taxon>Erwiniaceae</taxon>
        <taxon>Erwinia</taxon>
    </lineage>
</organism>
<keyword evidence="7" id="KW-0119">Carbohydrate metabolism</keyword>
<name>A0A345CX40_9GAMM</name>
<evidence type="ECO:0000313" key="11">
    <source>
        <dbReference type="Proteomes" id="UP000264980"/>
    </source>
</evidence>
<dbReference type="SUPFAM" id="SSF51445">
    <property type="entry name" value="(Trans)glycosidases"/>
    <property type="match status" value="1"/>
</dbReference>
<sequence length="103" mass="11785">MPFISRARQKQVMLDALHQYGCLAKRSGKRTSLLEMTPGLNRAMQRFIADSCSALLGPQPEDWLDMTQPVNVPGTTDNYPNWRRKLSMTLEEMFADKRVNQLA</sequence>
<dbReference type="InterPro" id="IPR003385">
    <property type="entry name" value="Glyco_hydro_77"/>
</dbReference>
<dbReference type="AlphaFoldDB" id="A0A345CX40"/>
<evidence type="ECO:0000256" key="2">
    <source>
        <dbReference type="ARBA" id="ARBA00005684"/>
    </source>
</evidence>
<evidence type="ECO:0000256" key="1">
    <source>
        <dbReference type="ARBA" id="ARBA00000439"/>
    </source>
</evidence>
<dbReference type="InterPro" id="IPR017853">
    <property type="entry name" value="GH"/>
</dbReference>
<evidence type="ECO:0000256" key="6">
    <source>
        <dbReference type="ARBA" id="ARBA00022679"/>
    </source>
</evidence>
<keyword evidence="5" id="KW-0328">Glycosyltransferase</keyword>
<evidence type="ECO:0000256" key="5">
    <source>
        <dbReference type="ARBA" id="ARBA00022676"/>
    </source>
</evidence>
<evidence type="ECO:0000256" key="8">
    <source>
        <dbReference type="ARBA" id="ARBA00031423"/>
    </source>
</evidence>
<proteinExistence type="inferred from homology"/>
<dbReference type="EMBL" id="CP013970">
    <property type="protein sequence ID" value="AXF78007.1"/>
    <property type="molecule type" value="Genomic_DNA"/>
</dbReference>
<dbReference type="Pfam" id="PF02446">
    <property type="entry name" value="Glyco_hydro_77"/>
    <property type="match status" value="1"/>
</dbReference>
<dbReference type="Proteomes" id="UP000264980">
    <property type="component" value="Chromosome"/>
</dbReference>
<dbReference type="EC" id="2.4.1.25" evidence="3"/>
<evidence type="ECO:0000313" key="10">
    <source>
        <dbReference type="EMBL" id="AXF78007.1"/>
    </source>
</evidence>
<reference evidence="10 11" key="1">
    <citation type="submission" date="2016-01" db="EMBL/GenBank/DDBJ databases">
        <authorList>
            <person name="Oliw E.H."/>
        </authorList>
    </citation>
    <scope>NUCLEOTIDE SEQUENCE [LARGE SCALE GENOMIC DNA]</scope>
    <source>
        <strain evidence="10 11">MDcuke</strain>
    </source>
</reference>
<keyword evidence="6 10" id="KW-0808">Transferase</keyword>
<comment type="similarity">
    <text evidence="2">Belongs to the disproportionating enzyme family.</text>
</comment>
<dbReference type="Gene3D" id="3.20.20.80">
    <property type="entry name" value="Glycosidases"/>
    <property type="match status" value="1"/>
</dbReference>
<evidence type="ECO:0000256" key="9">
    <source>
        <dbReference type="ARBA" id="ARBA00031501"/>
    </source>
</evidence>
<evidence type="ECO:0000256" key="7">
    <source>
        <dbReference type="ARBA" id="ARBA00023277"/>
    </source>
</evidence>
<accession>A0A345CX40</accession>